<keyword evidence="2" id="KW-1185">Reference proteome</keyword>
<accession>A0ACC1YH02</accession>
<dbReference type="Proteomes" id="UP001164539">
    <property type="component" value="Chromosome 3"/>
</dbReference>
<reference evidence="1 2" key="1">
    <citation type="journal article" date="2023" name="Science">
        <title>Complex scaffold remodeling in plant triterpene biosynthesis.</title>
        <authorList>
            <person name="De La Pena R."/>
            <person name="Hodgson H."/>
            <person name="Liu J.C."/>
            <person name="Stephenson M.J."/>
            <person name="Martin A.C."/>
            <person name="Owen C."/>
            <person name="Harkess A."/>
            <person name="Leebens-Mack J."/>
            <person name="Jimenez L.E."/>
            <person name="Osbourn A."/>
            <person name="Sattely E.S."/>
        </authorList>
    </citation>
    <scope>NUCLEOTIDE SEQUENCE [LARGE SCALE GENOMIC DNA]</scope>
    <source>
        <strain evidence="2">cv. JPN11</strain>
        <tissue evidence="1">Leaf</tissue>
    </source>
</reference>
<evidence type="ECO:0000313" key="2">
    <source>
        <dbReference type="Proteomes" id="UP001164539"/>
    </source>
</evidence>
<evidence type="ECO:0000313" key="1">
    <source>
        <dbReference type="EMBL" id="KAJ4722823.1"/>
    </source>
</evidence>
<protein>
    <submittedName>
        <fullName evidence="1">F-box protein SKIP23-like</fullName>
    </submittedName>
</protein>
<organism evidence="1 2">
    <name type="scientific">Melia azedarach</name>
    <name type="common">Chinaberry tree</name>
    <dbReference type="NCBI Taxonomy" id="155640"/>
    <lineage>
        <taxon>Eukaryota</taxon>
        <taxon>Viridiplantae</taxon>
        <taxon>Streptophyta</taxon>
        <taxon>Embryophyta</taxon>
        <taxon>Tracheophyta</taxon>
        <taxon>Spermatophyta</taxon>
        <taxon>Magnoliopsida</taxon>
        <taxon>eudicotyledons</taxon>
        <taxon>Gunneridae</taxon>
        <taxon>Pentapetalae</taxon>
        <taxon>rosids</taxon>
        <taxon>malvids</taxon>
        <taxon>Sapindales</taxon>
        <taxon>Meliaceae</taxon>
        <taxon>Melia</taxon>
    </lineage>
</organism>
<sequence length="441" mass="50976">MACFQSSSGKRRSSESPNWAEMQSDILDLIFKHLSFKDVLASEAVCSNWFLAANSFIKSRRQQPHPIPHLMRPSEDQTKLSSECGYCKSENMPEEFSESCCIGSSHGCLIFLDERASPLLFNPSLLVQIQLPSINSFLGVILVEKAEDGEYCIKYNYQKHPLRYMKNLRQNFIHKGILSSDPCLSINNYRVVVICGHEKKLAFCKNGDSCWTEIHGKHQPYEDIICSSRNQLQLYALGNNAASIEIWNFDDNIIPTKRMEMELCFPKKSMQFWKDFGDLYAARFYLVESTKGDVMLVVRFIGELVTEDDEAVHEEDLLTEEDTHPLVCPYKTLLFHVYKLDFDQKKWTEVDNLGDEALFLGGNHSISVSVSSSVLEYYCKGNSIYFTDDYWDRMNEDYLYGGHDMGVFSLEEDKVQPFYEELRRRPVKFQPPPCWINLSPW</sequence>
<gene>
    <name evidence="1" type="ORF">OWV82_006263</name>
</gene>
<name>A0ACC1YH02_MELAZ</name>
<comment type="caution">
    <text evidence="1">The sequence shown here is derived from an EMBL/GenBank/DDBJ whole genome shotgun (WGS) entry which is preliminary data.</text>
</comment>
<proteinExistence type="predicted"/>
<dbReference type="EMBL" id="CM051396">
    <property type="protein sequence ID" value="KAJ4722823.1"/>
    <property type="molecule type" value="Genomic_DNA"/>
</dbReference>